<protein>
    <submittedName>
        <fullName evidence="4">Chloride channel protein D</fullName>
    </submittedName>
</protein>
<proteinExistence type="predicted"/>
<evidence type="ECO:0000256" key="2">
    <source>
        <dbReference type="ARBA" id="ARBA00023122"/>
    </source>
</evidence>
<dbReference type="InterPro" id="IPR051280">
    <property type="entry name" value="Cl-channel/antiporter"/>
</dbReference>
<evidence type="ECO:0000313" key="5">
    <source>
        <dbReference type="Proteomes" id="UP000054359"/>
    </source>
</evidence>
<evidence type="ECO:0000313" key="4">
    <source>
        <dbReference type="EMBL" id="KFM71692.1"/>
    </source>
</evidence>
<reference evidence="4 5" key="1">
    <citation type="submission" date="2013-11" db="EMBL/GenBank/DDBJ databases">
        <title>Genome sequencing of Stegodyphus mimosarum.</title>
        <authorList>
            <person name="Bechsgaard J."/>
        </authorList>
    </citation>
    <scope>NUCLEOTIDE SEQUENCE [LARGE SCALE GENOMIC DNA]</scope>
</reference>
<organism evidence="4 5">
    <name type="scientific">Stegodyphus mimosarum</name>
    <name type="common">African social velvet spider</name>
    <dbReference type="NCBI Taxonomy" id="407821"/>
    <lineage>
        <taxon>Eukaryota</taxon>
        <taxon>Metazoa</taxon>
        <taxon>Ecdysozoa</taxon>
        <taxon>Arthropoda</taxon>
        <taxon>Chelicerata</taxon>
        <taxon>Arachnida</taxon>
        <taxon>Araneae</taxon>
        <taxon>Araneomorphae</taxon>
        <taxon>Entelegynae</taxon>
        <taxon>Eresoidea</taxon>
        <taxon>Eresidae</taxon>
        <taxon>Stegodyphus</taxon>
    </lineage>
</organism>
<accession>A0A087U2V3</accession>
<keyword evidence="3" id="KW-0472">Membrane</keyword>
<dbReference type="SUPFAM" id="SSF81340">
    <property type="entry name" value="Clc chloride channel"/>
    <property type="match status" value="1"/>
</dbReference>
<dbReference type="Gene3D" id="1.10.3080.10">
    <property type="entry name" value="Clc chloride channel"/>
    <property type="match status" value="1"/>
</dbReference>
<gene>
    <name evidence="4" type="ORF">X975_01858</name>
</gene>
<dbReference type="InterPro" id="IPR014743">
    <property type="entry name" value="Cl-channel_core"/>
</dbReference>
<dbReference type="OrthoDB" id="6424114at2759"/>
<dbReference type="PANTHER" id="PTHR11689">
    <property type="entry name" value="CHLORIDE CHANNEL PROTEIN CLC FAMILY MEMBER"/>
    <property type="match status" value="1"/>
</dbReference>
<dbReference type="PANTHER" id="PTHR11689:SF89">
    <property type="entry name" value="CHLORIDE CHANNEL PROTEIN"/>
    <property type="match status" value="1"/>
</dbReference>
<dbReference type="GO" id="GO:0015108">
    <property type="term" value="F:chloride transmembrane transporter activity"/>
    <property type="evidence" value="ECO:0007669"/>
    <property type="project" value="TreeGrafter"/>
</dbReference>
<dbReference type="EMBL" id="KK117886">
    <property type="protein sequence ID" value="KFM71692.1"/>
    <property type="molecule type" value="Genomic_DNA"/>
</dbReference>
<evidence type="ECO:0000256" key="1">
    <source>
        <dbReference type="ARBA" id="ARBA00022737"/>
    </source>
</evidence>
<name>A0A087U2V3_STEMI</name>
<keyword evidence="2" id="KW-0129">CBS domain</keyword>
<dbReference type="STRING" id="407821.A0A087U2V3"/>
<sequence>MEEVSSFWNMKLSWQTFFCCMISTFTTDLLNSAFTAFYYQGNFGLFKTEK</sequence>
<feature type="non-terminal residue" evidence="4">
    <location>
        <position position="50"/>
    </location>
</feature>
<keyword evidence="3" id="KW-1133">Transmembrane helix</keyword>
<dbReference type="AlphaFoldDB" id="A0A087U2V3"/>
<feature type="transmembrane region" description="Helical" evidence="3">
    <location>
        <begin position="12"/>
        <end position="39"/>
    </location>
</feature>
<keyword evidence="5" id="KW-1185">Reference proteome</keyword>
<keyword evidence="1" id="KW-0677">Repeat</keyword>
<evidence type="ECO:0000256" key="3">
    <source>
        <dbReference type="SAM" id="Phobius"/>
    </source>
</evidence>
<dbReference type="Proteomes" id="UP000054359">
    <property type="component" value="Unassembled WGS sequence"/>
</dbReference>
<keyword evidence="3" id="KW-0812">Transmembrane</keyword>